<dbReference type="InterPro" id="IPR050595">
    <property type="entry name" value="Bact_response_regulator"/>
</dbReference>
<dbReference type="EMBL" id="UINC01143395">
    <property type="protein sequence ID" value="SVD32292.1"/>
    <property type="molecule type" value="Genomic_DNA"/>
</dbReference>
<dbReference type="AlphaFoldDB" id="A0A382UDW6"/>
<name>A0A382UDW6_9ZZZZ</name>
<dbReference type="Gene3D" id="3.40.50.2300">
    <property type="match status" value="1"/>
</dbReference>
<dbReference type="SUPFAM" id="SSF52172">
    <property type="entry name" value="CheY-like"/>
    <property type="match status" value="1"/>
</dbReference>
<dbReference type="CDD" id="cd00156">
    <property type="entry name" value="REC"/>
    <property type="match status" value="1"/>
</dbReference>
<feature type="domain" description="Response regulatory" evidence="2">
    <location>
        <begin position="1"/>
        <end position="116"/>
    </location>
</feature>
<protein>
    <recommendedName>
        <fullName evidence="2">Response regulatory domain-containing protein</fullName>
    </recommendedName>
</protein>
<evidence type="ECO:0000256" key="1">
    <source>
        <dbReference type="ARBA" id="ARBA00022553"/>
    </source>
</evidence>
<reference evidence="3" key="1">
    <citation type="submission" date="2018-05" db="EMBL/GenBank/DDBJ databases">
        <authorList>
            <person name="Lanie J.A."/>
            <person name="Ng W.-L."/>
            <person name="Kazmierczak K.M."/>
            <person name="Andrzejewski T.M."/>
            <person name="Davidsen T.M."/>
            <person name="Wayne K.J."/>
            <person name="Tettelin H."/>
            <person name="Glass J.I."/>
            <person name="Rusch D."/>
            <person name="Podicherti R."/>
            <person name="Tsui H.-C.T."/>
            <person name="Winkler M.E."/>
        </authorList>
    </citation>
    <scope>NUCLEOTIDE SEQUENCE</scope>
</reference>
<sequence length="131" mass="14910">MIDDNPQTRKYVEKILHYRSQHELGFATSASEAVESMVQRRPDVIMLDLFIPGMDGIEFFHSIRNHPATESIPVIAHSPVELDQLTKLRLKRVRFEGFAQFPIAASELNALITTALKRNEVSTKKWVPPAI</sequence>
<organism evidence="3">
    <name type="scientific">marine metagenome</name>
    <dbReference type="NCBI Taxonomy" id="408172"/>
    <lineage>
        <taxon>unclassified sequences</taxon>
        <taxon>metagenomes</taxon>
        <taxon>ecological metagenomes</taxon>
    </lineage>
</organism>
<proteinExistence type="predicted"/>
<dbReference type="InterPro" id="IPR001789">
    <property type="entry name" value="Sig_transdc_resp-reg_receiver"/>
</dbReference>
<dbReference type="InterPro" id="IPR011006">
    <property type="entry name" value="CheY-like_superfamily"/>
</dbReference>
<dbReference type="SMART" id="SM00448">
    <property type="entry name" value="REC"/>
    <property type="match status" value="1"/>
</dbReference>
<dbReference type="PANTHER" id="PTHR44591:SF3">
    <property type="entry name" value="RESPONSE REGULATORY DOMAIN-CONTAINING PROTEIN"/>
    <property type="match status" value="1"/>
</dbReference>
<gene>
    <name evidence="3" type="ORF">METZ01_LOCUS385146</name>
</gene>
<dbReference type="PROSITE" id="PS50110">
    <property type="entry name" value="RESPONSE_REGULATORY"/>
    <property type="match status" value="1"/>
</dbReference>
<dbReference type="GO" id="GO:0000160">
    <property type="term" value="P:phosphorelay signal transduction system"/>
    <property type="evidence" value="ECO:0007669"/>
    <property type="project" value="InterPro"/>
</dbReference>
<evidence type="ECO:0000313" key="3">
    <source>
        <dbReference type="EMBL" id="SVD32292.1"/>
    </source>
</evidence>
<dbReference type="PANTHER" id="PTHR44591">
    <property type="entry name" value="STRESS RESPONSE REGULATOR PROTEIN 1"/>
    <property type="match status" value="1"/>
</dbReference>
<accession>A0A382UDW6</accession>
<dbReference type="Pfam" id="PF00072">
    <property type="entry name" value="Response_reg"/>
    <property type="match status" value="1"/>
</dbReference>
<keyword evidence="1" id="KW-0597">Phosphoprotein</keyword>
<evidence type="ECO:0000259" key="2">
    <source>
        <dbReference type="PROSITE" id="PS50110"/>
    </source>
</evidence>